<dbReference type="PANTHER" id="PTHR16207">
    <property type="entry name" value="SET DOMAIN-CONTAINING PROTEIN"/>
    <property type="match status" value="1"/>
</dbReference>
<protein>
    <submittedName>
        <fullName evidence="1">Transcription activation suppressor family member 2</fullName>
    </submittedName>
</protein>
<dbReference type="GO" id="GO:0005654">
    <property type="term" value="C:nucleoplasm"/>
    <property type="evidence" value="ECO:0007669"/>
    <property type="project" value="TreeGrafter"/>
</dbReference>
<name>A0A8D0EI91_STROC</name>
<evidence type="ECO:0000313" key="2">
    <source>
        <dbReference type="Proteomes" id="UP000694551"/>
    </source>
</evidence>
<dbReference type="InterPro" id="IPR046432">
    <property type="entry name" value="TASOR"/>
</dbReference>
<dbReference type="Proteomes" id="UP000694551">
    <property type="component" value="Unplaced"/>
</dbReference>
<dbReference type="AlphaFoldDB" id="A0A8D0EI91"/>
<reference evidence="1" key="2">
    <citation type="submission" date="2025-09" db="UniProtKB">
        <authorList>
            <consortium name="Ensembl"/>
        </authorList>
    </citation>
    <scope>IDENTIFICATION</scope>
</reference>
<accession>A0A8D0EI91</accession>
<keyword evidence="2" id="KW-1185">Reference proteome</keyword>
<dbReference type="GO" id="GO:0045814">
    <property type="term" value="P:negative regulation of gene expression, epigenetic"/>
    <property type="evidence" value="ECO:0007669"/>
    <property type="project" value="InterPro"/>
</dbReference>
<organism evidence="1 2">
    <name type="scientific">Strix occidentalis caurina</name>
    <name type="common">northern spotted owl</name>
    <dbReference type="NCBI Taxonomy" id="311401"/>
    <lineage>
        <taxon>Eukaryota</taxon>
        <taxon>Metazoa</taxon>
        <taxon>Chordata</taxon>
        <taxon>Craniata</taxon>
        <taxon>Vertebrata</taxon>
        <taxon>Euteleostomi</taxon>
        <taxon>Archelosauria</taxon>
        <taxon>Archosauria</taxon>
        <taxon>Dinosauria</taxon>
        <taxon>Saurischia</taxon>
        <taxon>Theropoda</taxon>
        <taxon>Coelurosauria</taxon>
        <taxon>Aves</taxon>
        <taxon>Neognathae</taxon>
        <taxon>Neoaves</taxon>
        <taxon>Telluraves</taxon>
        <taxon>Strigiformes</taxon>
        <taxon>Strigidae</taxon>
        <taxon>Strix</taxon>
    </lineage>
</organism>
<reference evidence="1" key="1">
    <citation type="submission" date="2025-08" db="UniProtKB">
        <authorList>
            <consortium name="Ensembl"/>
        </authorList>
    </citation>
    <scope>IDENTIFICATION</scope>
</reference>
<proteinExistence type="predicted"/>
<sequence>MFLFFSLFSRPELNHKGRSTWWLFLFYKCTFLSLYCPWRGQLSIRGQLLCNIALRTPYSSTIPAQLPPNLDVYHVMGLSDLKKKLPEAAFGKKNYIENEGECTKPAGVMSNVCLEEILEQKNFAVKFRGVRLVRDLAFVKLLWGSECAIRMLHSRGQYGMLE</sequence>
<dbReference type="Ensembl" id="ENSSOCT00000000743.1">
    <property type="protein sequence ID" value="ENSSOCP00000000725.1"/>
    <property type="gene ID" value="ENSSOCG00000000538.1"/>
</dbReference>
<evidence type="ECO:0000313" key="1">
    <source>
        <dbReference type="Ensembl" id="ENSSOCP00000000725.1"/>
    </source>
</evidence>
<dbReference type="PANTHER" id="PTHR16207:SF10">
    <property type="entry name" value="PROTEIN TASOR 2"/>
    <property type="match status" value="1"/>
</dbReference>